<evidence type="ECO:0000313" key="2">
    <source>
        <dbReference type="Proteomes" id="UP000286641"/>
    </source>
</evidence>
<feature type="region of interest" description="Disordered" evidence="1">
    <location>
        <begin position="1"/>
        <end position="94"/>
    </location>
</feature>
<feature type="compositionally biased region" description="Polar residues" evidence="1">
    <location>
        <begin position="60"/>
        <end position="69"/>
    </location>
</feature>
<dbReference type="InParanoid" id="A0A3Q7PY67"/>
<organism evidence="2 3">
    <name type="scientific">Callorhinus ursinus</name>
    <name type="common">Northern fur seal</name>
    <dbReference type="NCBI Taxonomy" id="34884"/>
    <lineage>
        <taxon>Eukaryota</taxon>
        <taxon>Metazoa</taxon>
        <taxon>Chordata</taxon>
        <taxon>Craniata</taxon>
        <taxon>Vertebrata</taxon>
        <taxon>Euteleostomi</taxon>
        <taxon>Mammalia</taxon>
        <taxon>Eutheria</taxon>
        <taxon>Laurasiatheria</taxon>
        <taxon>Carnivora</taxon>
        <taxon>Caniformia</taxon>
        <taxon>Pinnipedia</taxon>
        <taxon>Otariidae</taxon>
        <taxon>Callorhinus</taxon>
    </lineage>
</organism>
<dbReference type="RefSeq" id="XP_025734992.1">
    <property type="nucleotide sequence ID" value="XM_025879207.1"/>
</dbReference>
<sequence>MAEETQPWAESPRRVNCLPDRGQTIRDSGRWGGFALGPVARAGPLGAQEQEEQPGPPGTASVSEPSGASASLYHLTPQRPQPGVRPGSQIPEDRDFLHLLLGNNHGAKGADCSPDTGWGQGTVGRSSLRSGGCRLASPRGLSTKLLSPCPLPGPQSSTCGWQYYMSPGQSQPQAGVGDETPGQSVRSQSVT</sequence>
<accession>A0A3Q7PY67</accession>
<reference key="1">
    <citation type="submission" date="2019-01" db="UniProtKB">
        <authorList>
            <consortium name="RefSeq"/>
        </authorList>
    </citation>
    <scope>IDENTIFICATION</scope>
</reference>
<feature type="compositionally biased region" description="Polar residues" evidence="1">
    <location>
        <begin position="181"/>
        <end position="191"/>
    </location>
</feature>
<dbReference type="Proteomes" id="UP000286641">
    <property type="component" value="Unplaced"/>
</dbReference>
<dbReference type="AlphaFoldDB" id="A0A3Q7PY67"/>
<name>A0A3Q7PY67_CALUR</name>
<gene>
    <name evidence="3" type="primary">LOC112829542</name>
</gene>
<reference evidence="3" key="2">
    <citation type="submission" date="2025-08" db="UniProtKB">
        <authorList>
            <consortium name="RefSeq"/>
        </authorList>
    </citation>
    <scope>IDENTIFICATION</scope>
    <source>
        <tissue evidence="3">Blood</tissue>
    </source>
</reference>
<protein>
    <submittedName>
        <fullName evidence="3">Uncharacterized protein LOC112829542</fullName>
    </submittedName>
</protein>
<evidence type="ECO:0000313" key="3">
    <source>
        <dbReference type="RefSeq" id="XP_025734992.1"/>
    </source>
</evidence>
<proteinExistence type="predicted"/>
<feature type="region of interest" description="Disordered" evidence="1">
    <location>
        <begin position="163"/>
        <end position="191"/>
    </location>
</feature>
<keyword evidence="2" id="KW-1185">Reference proteome</keyword>
<evidence type="ECO:0000256" key="1">
    <source>
        <dbReference type="SAM" id="MobiDB-lite"/>
    </source>
</evidence>